<protein>
    <submittedName>
        <fullName evidence="1">Uncharacterized protein</fullName>
    </submittedName>
</protein>
<evidence type="ECO:0000313" key="1">
    <source>
        <dbReference type="EMBL" id="CAG9310839.1"/>
    </source>
</evidence>
<organism evidence="1 2">
    <name type="scientific">Blepharisma stoltei</name>
    <dbReference type="NCBI Taxonomy" id="1481888"/>
    <lineage>
        <taxon>Eukaryota</taxon>
        <taxon>Sar</taxon>
        <taxon>Alveolata</taxon>
        <taxon>Ciliophora</taxon>
        <taxon>Postciliodesmatophora</taxon>
        <taxon>Heterotrichea</taxon>
        <taxon>Heterotrichida</taxon>
        <taxon>Blepharismidae</taxon>
        <taxon>Blepharisma</taxon>
    </lineage>
</organism>
<dbReference type="EMBL" id="CAJZBQ010000003">
    <property type="protein sequence ID" value="CAG9310839.1"/>
    <property type="molecule type" value="Genomic_DNA"/>
</dbReference>
<accession>A0AAU9IGC7</accession>
<proteinExistence type="predicted"/>
<comment type="caution">
    <text evidence="1">The sequence shown here is derived from an EMBL/GenBank/DDBJ whole genome shotgun (WGS) entry which is preliminary data.</text>
</comment>
<dbReference type="Proteomes" id="UP001162131">
    <property type="component" value="Unassembled WGS sequence"/>
</dbReference>
<evidence type="ECO:0000313" key="2">
    <source>
        <dbReference type="Proteomes" id="UP001162131"/>
    </source>
</evidence>
<dbReference type="AlphaFoldDB" id="A0AAU9IGC7"/>
<keyword evidence="2" id="KW-1185">Reference proteome</keyword>
<sequence>MGEHLGSLNAFLAVPVYDSQVSYGFKPLKSTRNTPSDLKINSKLSTRASSRRRNNSLRDQIDLSSRDYEDFPNGYSYRTYPKDIQSIINSNSCQKFPKKPKYKRPHSEIPDYSYIESRVQSFRNTEEYEVPLPMDIPLRDRVKNELLMRNYHHIIRAMRKTQKEDEENKIKESIVNNSVFDRLSHNYRHPTNIISPPRIRFKKDSDEITGVLYKKRVALCKNLAISVDKWKKKRFLITPEPNVKTRISKILKVW</sequence>
<reference evidence="1" key="1">
    <citation type="submission" date="2021-09" db="EMBL/GenBank/DDBJ databases">
        <authorList>
            <consortium name="AG Swart"/>
            <person name="Singh M."/>
            <person name="Singh A."/>
            <person name="Seah K."/>
            <person name="Emmerich C."/>
        </authorList>
    </citation>
    <scope>NUCLEOTIDE SEQUENCE</scope>
    <source>
        <strain evidence="1">ATCC30299</strain>
    </source>
</reference>
<gene>
    <name evidence="1" type="ORF">BSTOLATCC_MIC2553</name>
</gene>
<name>A0AAU9IGC7_9CILI</name>